<evidence type="ECO:0000313" key="1">
    <source>
        <dbReference type="EMBL" id="QRO84957.1"/>
    </source>
</evidence>
<keyword evidence="2" id="KW-1185">Reference proteome</keyword>
<dbReference type="RefSeq" id="WP_103323625.1">
    <property type="nucleotide sequence ID" value="NZ_CBCPHH010000017.1"/>
</dbReference>
<gene>
    <name evidence="1" type="ORF">I6J37_12385</name>
</gene>
<sequence>MLRKLILISVSFILLFSIFGVINNEVEATEQVEELGLDELPIESQQFFMENGFDENDLFYKTDYVENESTASNEISTRAKGGVNVVSMVGASKKVSSTKGKVVLHLTSFRKNFKSANARVTGGGKKWTKTKIKGSGKSMGITIPVSHTGKKKYFGFRANVQYVTTAGAGNVTSSAGGLTLGK</sequence>
<name>A0ABX7HFE0_9STAP</name>
<evidence type="ECO:0000313" key="2">
    <source>
        <dbReference type="Proteomes" id="UP000627155"/>
    </source>
</evidence>
<proteinExistence type="predicted"/>
<organism evidence="1 2">
    <name type="scientific">Mammaliicoccus vitulinus</name>
    <dbReference type="NCBI Taxonomy" id="71237"/>
    <lineage>
        <taxon>Bacteria</taxon>
        <taxon>Bacillati</taxon>
        <taxon>Bacillota</taxon>
        <taxon>Bacilli</taxon>
        <taxon>Bacillales</taxon>
        <taxon>Staphylococcaceae</taxon>
        <taxon>Mammaliicoccus</taxon>
    </lineage>
</organism>
<reference evidence="1 2" key="1">
    <citation type="submission" date="2021-02" db="EMBL/GenBank/DDBJ databases">
        <title>FDA dAtabase for Regulatory Grade micrObial Sequences (FDA-ARGOS): Supporting development and validation of Infectious Disease Dx tests.</title>
        <authorList>
            <person name="Sproer C."/>
            <person name="Gronow S."/>
            <person name="Severitt S."/>
            <person name="Schroder I."/>
            <person name="Tallon L."/>
            <person name="Sadzewicz L."/>
            <person name="Zhao X."/>
            <person name="Boylan J."/>
            <person name="Ott S."/>
            <person name="Bowen H."/>
            <person name="Vavikolanu K."/>
            <person name="Mehta A."/>
            <person name="Aluvathingal J."/>
            <person name="Nadendla S."/>
            <person name="Lowell S."/>
            <person name="Myers T."/>
            <person name="Yan Y."/>
            <person name="Sichtig H."/>
        </authorList>
    </citation>
    <scope>NUCLEOTIDE SEQUENCE [LARGE SCALE GENOMIC DNA]</scope>
    <source>
        <strain evidence="1 2">FDAARGOS_1207</strain>
    </source>
</reference>
<protein>
    <submittedName>
        <fullName evidence="1">Uncharacterized protein</fullName>
    </submittedName>
</protein>
<dbReference type="Proteomes" id="UP000627155">
    <property type="component" value="Chromosome"/>
</dbReference>
<dbReference type="EMBL" id="CP069486">
    <property type="protein sequence ID" value="QRO84957.1"/>
    <property type="molecule type" value="Genomic_DNA"/>
</dbReference>
<accession>A0ABX7HFE0</accession>